<organism evidence="1 2">
    <name type="scientific">Actinomadura miaoliensis</name>
    <dbReference type="NCBI Taxonomy" id="430685"/>
    <lineage>
        <taxon>Bacteria</taxon>
        <taxon>Bacillati</taxon>
        <taxon>Actinomycetota</taxon>
        <taxon>Actinomycetes</taxon>
        <taxon>Streptosporangiales</taxon>
        <taxon>Thermomonosporaceae</taxon>
        <taxon>Actinomadura</taxon>
    </lineage>
</organism>
<keyword evidence="2" id="KW-1185">Reference proteome</keyword>
<dbReference type="EMBL" id="BAAAZG010000070">
    <property type="protein sequence ID" value="GAA4103139.1"/>
    <property type="molecule type" value="Genomic_DNA"/>
</dbReference>
<accession>A0ABP7X3B3</accession>
<reference evidence="2" key="1">
    <citation type="journal article" date="2019" name="Int. J. Syst. Evol. Microbiol.">
        <title>The Global Catalogue of Microorganisms (GCM) 10K type strain sequencing project: providing services to taxonomists for standard genome sequencing and annotation.</title>
        <authorList>
            <consortium name="The Broad Institute Genomics Platform"/>
            <consortium name="The Broad Institute Genome Sequencing Center for Infectious Disease"/>
            <person name="Wu L."/>
            <person name="Ma J."/>
        </authorList>
    </citation>
    <scope>NUCLEOTIDE SEQUENCE [LARGE SCALE GENOMIC DNA]</scope>
    <source>
        <strain evidence="2">JCM 16702</strain>
    </source>
</reference>
<sequence length="161" mass="18378">MWSSHFQRMLYARQAVCVDPLLERDYEEHLGEEYGHDRMLRDAHGVTAEVDDPVLEAACTWFVAQMFQLDEAQKVVLVHMVVETSGRIFGEAAAGIHAPNAADDFFTLHAAADDDHSRIGRHRLAALPPSEFPRLRATCRRAWSQMDLIHERIAAWIREGR</sequence>
<dbReference type="Proteomes" id="UP001500683">
    <property type="component" value="Unassembled WGS sequence"/>
</dbReference>
<evidence type="ECO:0000313" key="2">
    <source>
        <dbReference type="Proteomes" id="UP001500683"/>
    </source>
</evidence>
<dbReference type="InterPro" id="IPR016084">
    <property type="entry name" value="Haem_Oase-like_multi-hlx"/>
</dbReference>
<proteinExistence type="predicted"/>
<dbReference type="Gene3D" id="1.20.910.10">
    <property type="entry name" value="Heme oxygenase-like"/>
    <property type="match status" value="1"/>
</dbReference>
<evidence type="ECO:0008006" key="3">
    <source>
        <dbReference type="Google" id="ProtNLM"/>
    </source>
</evidence>
<dbReference type="SUPFAM" id="SSF48613">
    <property type="entry name" value="Heme oxygenase-like"/>
    <property type="match status" value="1"/>
</dbReference>
<evidence type="ECO:0000313" key="1">
    <source>
        <dbReference type="EMBL" id="GAA4103139.1"/>
    </source>
</evidence>
<comment type="caution">
    <text evidence="1">The sequence shown here is derived from an EMBL/GenBank/DDBJ whole genome shotgun (WGS) entry which is preliminary data.</text>
</comment>
<protein>
    <recommendedName>
        <fullName evidence="3">Iron-containing redox enzyme family protein</fullName>
    </recommendedName>
</protein>
<name>A0ABP7X3B3_9ACTN</name>
<gene>
    <name evidence="1" type="ORF">GCM10022214_81660</name>
</gene>